<evidence type="ECO:0000256" key="4">
    <source>
        <dbReference type="ARBA" id="ARBA00022618"/>
    </source>
</evidence>
<dbReference type="PROSITE" id="PS51779">
    <property type="entry name" value="POTRA"/>
    <property type="match status" value="1"/>
</dbReference>
<dbReference type="GO" id="GO:0032153">
    <property type="term" value="C:cell division site"/>
    <property type="evidence" value="ECO:0007669"/>
    <property type="project" value="UniProtKB-UniRule"/>
</dbReference>
<keyword evidence="3 9" id="KW-0997">Cell inner membrane</keyword>
<gene>
    <name evidence="9 11" type="primary">ftsQ</name>
    <name evidence="11" type="ORF">ROH8110_02349</name>
</gene>
<dbReference type="Pfam" id="PF03799">
    <property type="entry name" value="FtsQ_DivIB_C"/>
    <property type="match status" value="1"/>
</dbReference>
<dbReference type="RefSeq" id="WP_085817977.1">
    <property type="nucleotide sequence ID" value="NZ_FWFU01000003.1"/>
</dbReference>
<evidence type="ECO:0000256" key="2">
    <source>
        <dbReference type="ARBA" id="ARBA00022475"/>
    </source>
</evidence>
<proteinExistence type="inferred from homology"/>
<evidence type="ECO:0000259" key="10">
    <source>
        <dbReference type="PROSITE" id="PS51779"/>
    </source>
</evidence>
<dbReference type="InterPro" id="IPR045335">
    <property type="entry name" value="FtsQ_C_sf"/>
</dbReference>
<evidence type="ECO:0000256" key="6">
    <source>
        <dbReference type="ARBA" id="ARBA00022989"/>
    </source>
</evidence>
<evidence type="ECO:0000256" key="9">
    <source>
        <dbReference type="HAMAP-Rule" id="MF_00911"/>
    </source>
</evidence>
<keyword evidence="8 9" id="KW-0131">Cell cycle</keyword>
<keyword evidence="12" id="KW-1185">Reference proteome</keyword>
<evidence type="ECO:0000313" key="11">
    <source>
        <dbReference type="EMBL" id="SLN44647.1"/>
    </source>
</evidence>
<evidence type="ECO:0000256" key="3">
    <source>
        <dbReference type="ARBA" id="ARBA00022519"/>
    </source>
</evidence>
<comment type="function">
    <text evidence="9">Essential cell division protein.</text>
</comment>
<dbReference type="Gene3D" id="3.40.50.11690">
    <property type="entry name" value="Cell division protein FtsQ/DivIB"/>
    <property type="match status" value="1"/>
</dbReference>
<dbReference type="InterPro" id="IPR034746">
    <property type="entry name" value="POTRA"/>
</dbReference>
<organism evidence="11 12">
    <name type="scientific">Roseovarius halotolerans</name>
    <dbReference type="NCBI Taxonomy" id="505353"/>
    <lineage>
        <taxon>Bacteria</taxon>
        <taxon>Pseudomonadati</taxon>
        <taxon>Pseudomonadota</taxon>
        <taxon>Alphaproteobacteria</taxon>
        <taxon>Rhodobacterales</taxon>
        <taxon>Roseobacteraceae</taxon>
        <taxon>Roseovarius</taxon>
    </lineage>
</organism>
<sequence length="288" mass="32478">MQPVTRPDPAPSRWSYRLQRLMLTPLFTRALRFGLPLGVIAALGLGYFADEARRDAVTDTLAELRRDFETRPEFMVELLSVEGASARVEEDIREIFPFDLPASSFDLDLEHVREMIEGLPAVASASLRVRRGGILAAEITEREPVALWRTRDGLGAVDLEGVVVDDMLARQDRADLPLVVGEGADRAVPEALEIIRAATPIEPRLRGLVRMGERRWDVVLDRDQRIMLPERNPVRALERVLALDEVQDMLARDLVAVDMRLAARPTIRMNARAVEDWWRVTKMTVGAE</sequence>
<dbReference type="OrthoDB" id="9783091at2"/>
<keyword evidence="6 9" id="KW-1133">Transmembrane helix</keyword>
<evidence type="ECO:0000313" key="12">
    <source>
        <dbReference type="Proteomes" id="UP000193207"/>
    </source>
</evidence>
<dbReference type="PANTHER" id="PTHR35851">
    <property type="entry name" value="CELL DIVISION PROTEIN FTSQ"/>
    <property type="match status" value="1"/>
</dbReference>
<keyword evidence="2 9" id="KW-1003">Cell membrane</keyword>
<dbReference type="InterPro" id="IPR026579">
    <property type="entry name" value="FtsQ"/>
</dbReference>
<comment type="subcellular location">
    <subcellularLocation>
        <location evidence="9">Cell inner membrane</location>
        <topology evidence="9">Single-pass type II membrane protein</topology>
    </subcellularLocation>
    <subcellularLocation>
        <location evidence="1">Membrane</location>
    </subcellularLocation>
    <text evidence="9">Localizes to the division septum.</text>
</comment>
<evidence type="ECO:0000256" key="5">
    <source>
        <dbReference type="ARBA" id="ARBA00022692"/>
    </source>
</evidence>
<keyword evidence="7 9" id="KW-0472">Membrane</keyword>
<name>A0A1X6Z954_9RHOB</name>
<keyword evidence="5 9" id="KW-0812">Transmembrane</keyword>
<evidence type="ECO:0000256" key="1">
    <source>
        <dbReference type="ARBA" id="ARBA00004370"/>
    </source>
</evidence>
<dbReference type="HAMAP" id="MF_00911">
    <property type="entry name" value="FtsQ_subfam"/>
    <property type="match status" value="1"/>
</dbReference>
<feature type="domain" description="POTRA" evidence="10">
    <location>
        <begin position="74"/>
        <end position="142"/>
    </location>
</feature>
<dbReference type="InterPro" id="IPR005548">
    <property type="entry name" value="Cell_div_FtsQ/DivIB_C"/>
</dbReference>
<reference evidence="11 12" key="1">
    <citation type="submission" date="2017-03" db="EMBL/GenBank/DDBJ databases">
        <authorList>
            <person name="Afonso C.L."/>
            <person name="Miller P.J."/>
            <person name="Scott M.A."/>
            <person name="Spackman E."/>
            <person name="Goraichik I."/>
            <person name="Dimitrov K.M."/>
            <person name="Suarez D.L."/>
            <person name="Swayne D.E."/>
        </authorList>
    </citation>
    <scope>NUCLEOTIDE SEQUENCE [LARGE SCALE GENOMIC DNA]</scope>
    <source>
        <strain evidence="11 12">CECT 8110</strain>
    </source>
</reference>
<evidence type="ECO:0000256" key="8">
    <source>
        <dbReference type="ARBA" id="ARBA00023306"/>
    </source>
</evidence>
<dbReference type="EMBL" id="FWFU01000003">
    <property type="protein sequence ID" value="SLN44647.1"/>
    <property type="molecule type" value="Genomic_DNA"/>
</dbReference>
<accession>A0A1X6Z954</accession>
<dbReference type="GO" id="GO:0043093">
    <property type="term" value="P:FtsZ-dependent cytokinesis"/>
    <property type="evidence" value="ECO:0007669"/>
    <property type="project" value="UniProtKB-UniRule"/>
</dbReference>
<evidence type="ECO:0000256" key="7">
    <source>
        <dbReference type="ARBA" id="ARBA00023136"/>
    </source>
</evidence>
<dbReference type="GO" id="GO:0005886">
    <property type="term" value="C:plasma membrane"/>
    <property type="evidence" value="ECO:0007669"/>
    <property type="project" value="UniProtKB-SubCell"/>
</dbReference>
<dbReference type="AlphaFoldDB" id="A0A1X6Z954"/>
<keyword evidence="4 9" id="KW-0132">Cell division</keyword>
<comment type="similarity">
    <text evidence="9">Belongs to the FtsQ/DivIB family. FtsQ subfamily.</text>
</comment>
<dbReference type="Proteomes" id="UP000193207">
    <property type="component" value="Unassembled WGS sequence"/>
</dbReference>
<protein>
    <recommendedName>
        <fullName evidence="9">Cell division protein FtsQ</fullName>
    </recommendedName>
</protein>
<dbReference type="GO" id="GO:0090529">
    <property type="term" value="P:cell septum assembly"/>
    <property type="evidence" value="ECO:0007669"/>
    <property type="project" value="InterPro"/>
</dbReference>
<dbReference type="PANTHER" id="PTHR35851:SF1">
    <property type="entry name" value="CELL DIVISION PROTEIN FTSQ"/>
    <property type="match status" value="1"/>
</dbReference>